<feature type="repeat" description="Pumilio" evidence="5">
    <location>
        <begin position="591"/>
        <end position="626"/>
    </location>
</feature>
<dbReference type="EMBL" id="JAODUP010000263">
    <property type="protein sequence ID" value="KAK2154610.1"/>
    <property type="molecule type" value="Genomic_DNA"/>
</dbReference>
<dbReference type="InterPro" id="IPR001313">
    <property type="entry name" value="Pumilio_RNA-bd_rpt"/>
</dbReference>
<dbReference type="Gene3D" id="1.25.10.10">
    <property type="entry name" value="Leucine-rich Repeat Variant"/>
    <property type="match status" value="1"/>
</dbReference>
<dbReference type="InterPro" id="IPR011989">
    <property type="entry name" value="ARM-like"/>
</dbReference>
<gene>
    <name evidence="8" type="ORF">LSH36_263g02010</name>
</gene>
<feature type="repeat" description="Pumilio" evidence="5">
    <location>
        <begin position="699"/>
        <end position="734"/>
    </location>
</feature>
<feature type="repeat" description="Pumilio" evidence="5">
    <location>
        <begin position="627"/>
        <end position="662"/>
    </location>
</feature>
<feature type="repeat" description="Pumilio" evidence="5">
    <location>
        <begin position="799"/>
        <end position="838"/>
    </location>
</feature>
<dbReference type="SUPFAM" id="SSF48371">
    <property type="entry name" value="ARM repeat"/>
    <property type="match status" value="1"/>
</dbReference>
<evidence type="ECO:0000313" key="9">
    <source>
        <dbReference type="Proteomes" id="UP001208570"/>
    </source>
</evidence>
<dbReference type="PROSITE" id="PS50302">
    <property type="entry name" value="PUM"/>
    <property type="match status" value="8"/>
</dbReference>
<dbReference type="GO" id="GO:0010608">
    <property type="term" value="P:post-transcriptional regulation of gene expression"/>
    <property type="evidence" value="ECO:0007669"/>
    <property type="project" value="TreeGrafter"/>
</dbReference>
<feature type="repeat" description="Pumilio" evidence="5">
    <location>
        <begin position="483"/>
        <end position="518"/>
    </location>
</feature>
<evidence type="ECO:0000256" key="2">
    <source>
        <dbReference type="ARBA" id="ARBA00022490"/>
    </source>
</evidence>
<dbReference type="FunFam" id="1.25.10.10:FF:000004">
    <property type="entry name" value="Pumilio homolog 1 isoform 2"/>
    <property type="match status" value="1"/>
</dbReference>
<feature type="domain" description="PUM-HD" evidence="7">
    <location>
        <begin position="463"/>
        <end position="864"/>
    </location>
</feature>
<evidence type="ECO:0000313" key="8">
    <source>
        <dbReference type="EMBL" id="KAK2154610.1"/>
    </source>
</evidence>
<feature type="region of interest" description="Disordered" evidence="6">
    <location>
        <begin position="130"/>
        <end position="152"/>
    </location>
</feature>
<dbReference type="InterPro" id="IPR033712">
    <property type="entry name" value="Pumilio_RNA-bd"/>
</dbReference>
<dbReference type="PROSITE" id="PS50303">
    <property type="entry name" value="PUM_HD"/>
    <property type="match status" value="1"/>
</dbReference>
<feature type="compositionally biased region" description="Basic and acidic residues" evidence="6">
    <location>
        <begin position="46"/>
        <end position="59"/>
    </location>
</feature>
<feature type="region of interest" description="Disordered" evidence="6">
    <location>
        <begin position="1"/>
        <end position="91"/>
    </location>
</feature>
<evidence type="ECO:0000256" key="3">
    <source>
        <dbReference type="ARBA" id="ARBA00022737"/>
    </source>
</evidence>
<evidence type="ECO:0000256" key="5">
    <source>
        <dbReference type="PROSITE-ProRule" id="PRU00317"/>
    </source>
</evidence>
<evidence type="ECO:0000256" key="4">
    <source>
        <dbReference type="ARBA" id="ARBA00022884"/>
    </source>
</evidence>
<organism evidence="8 9">
    <name type="scientific">Paralvinella palmiformis</name>
    <dbReference type="NCBI Taxonomy" id="53620"/>
    <lineage>
        <taxon>Eukaryota</taxon>
        <taxon>Metazoa</taxon>
        <taxon>Spiralia</taxon>
        <taxon>Lophotrochozoa</taxon>
        <taxon>Annelida</taxon>
        <taxon>Polychaeta</taxon>
        <taxon>Sedentaria</taxon>
        <taxon>Canalipalpata</taxon>
        <taxon>Terebellida</taxon>
        <taxon>Terebelliformia</taxon>
        <taxon>Alvinellidae</taxon>
        <taxon>Paralvinella</taxon>
    </lineage>
</organism>
<protein>
    <recommendedName>
        <fullName evidence="7">PUM-HD domain-containing protein</fullName>
    </recommendedName>
</protein>
<dbReference type="PANTHER" id="PTHR12537:SF12">
    <property type="entry name" value="MATERNAL PROTEIN PUMILIO"/>
    <property type="match status" value="1"/>
</dbReference>
<feature type="repeat" description="Pumilio" evidence="5">
    <location>
        <begin position="663"/>
        <end position="698"/>
    </location>
</feature>
<feature type="compositionally biased region" description="Polar residues" evidence="6">
    <location>
        <begin position="257"/>
        <end position="281"/>
    </location>
</feature>
<dbReference type="SMART" id="SM00025">
    <property type="entry name" value="Pumilio"/>
    <property type="match status" value="8"/>
</dbReference>
<proteinExistence type="predicted"/>
<comment type="caution">
    <text evidence="8">The sequence shown here is derived from an EMBL/GenBank/DDBJ whole genome shotgun (WGS) entry which is preliminary data.</text>
</comment>
<keyword evidence="4" id="KW-0694">RNA-binding</keyword>
<evidence type="ECO:0000256" key="6">
    <source>
        <dbReference type="SAM" id="MobiDB-lite"/>
    </source>
</evidence>
<dbReference type="PANTHER" id="PTHR12537">
    <property type="entry name" value="RNA BINDING PROTEIN PUMILIO-RELATED"/>
    <property type="match status" value="1"/>
</dbReference>
<evidence type="ECO:0000259" key="7">
    <source>
        <dbReference type="PROSITE" id="PS50303"/>
    </source>
</evidence>
<dbReference type="AlphaFoldDB" id="A0AAD9JLE2"/>
<dbReference type="InterPro" id="IPR033133">
    <property type="entry name" value="PUM-HD"/>
</dbReference>
<reference evidence="8" key="1">
    <citation type="journal article" date="2023" name="Mol. Biol. Evol.">
        <title>Third-Generation Sequencing Reveals the Adaptive Role of the Epigenome in Three Deep-Sea Polychaetes.</title>
        <authorList>
            <person name="Perez M."/>
            <person name="Aroh O."/>
            <person name="Sun Y."/>
            <person name="Lan Y."/>
            <person name="Juniper S.K."/>
            <person name="Young C.R."/>
            <person name="Angers B."/>
            <person name="Qian P.Y."/>
        </authorList>
    </citation>
    <scope>NUCLEOTIDE SEQUENCE</scope>
    <source>
        <strain evidence="8">P08H-3</strain>
    </source>
</reference>
<dbReference type="GO" id="GO:0005737">
    <property type="term" value="C:cytoplasm"/>
    <property type="evidence" value="ECO:0007669"/>
    <property type="project" value="UniProtKB-SubCell"/>
</dbReference>
<feature type="region of interest" description="Disordered" evidence="6">
    <location>
        <begin position="236"/>
        <end position="291"/>
    </location>
</feature>
<sequence length="883" mass="95884">MKLNAPNTLLIDAEDSGDVSLGARSAKAGSAPQTAAPCHQAGGADVDVKPGVHPQDKINKGPVQQYEGDHQTQDQEHSEGVPPNGILQNGLEDDKTFRTSESHHNSPTEGEVTVQSVPQQLVDQSRGISQKPDDLLQHHPIPQPQQLPPPHQVGGLQLDTQQFEPVGVTKTAAATAYCCAHTATIPGCPATTIRRGVTIQEHFDKFWSDGPAVVPQYYSVQTPWGIYPAASILQQQQPGTPQGGQQTPQPLTPQQQMLRGQNQRPVTPQSSETVATPTGSVQPPAVGTPSGTPAAGYQILAPPYYDVNGQLVMGNGRGLGYTPTSSLYTPVTSSLFTPISNTLQPPTFNNGNMASSATPGTIGSGLTSNRRDSIGSMDYKQRQPLPQLNHYYGTLGQASTSPAGPMGLVQPGIGTGRLISAAPGAEAKYRNSGLASANGLFGTSIFTPRIFAKSASLTKEVTGRSRLLEDFRNNRIPNLQLKDLVNHVVEFSQDQHGSRFIQQKLERATPAEKAMVFNEILSAAYSLMTDVFGNYVIQKFFEFGTQDQKQTLAQRVRGHVLHLALQMYGCRVIQKALESIPAEMQVEIVKELDSHVLKCVKDQNGNHVVQKCIECVDPKSLNFIIDAFKGQVFTLSTHPYGCRVIQRILEHCLPEQTNIILDELHAHTERLVQDQYGNYVIQHVLEHGRPDDKSKIVAELRGKVLLLSQHKFASNVVEKCVSFSSRAERALLIEEVCSMNDGSESGGEGSSNKPEQPVIACSAPSVTMTAATPLPITSTLSSVTFTLAGSVPDFLPALELEDSPHSALYTMMKDQFANYVVQKMIDVADPPQRKMLITKIRPHVTTLRKFTYGKHILAKLEKFYMKNNADLGPIGMPPNGNLP</sequence>
<dbReference type="Pfam" id="PF00806">
    <property type="entry name" value="PUF"/>
    <property type="match status" value="8"/>
</dbReference>
<feature type="compositionally biased region" description="Basic and acidic residues" evidence="6">
    <location>
        <begin position="67"/>
        <end position="79"/>
    </location>
</feature>
<dbReference type="InterPro" id="IPR016024">
    <property type="entry name" value="ARM-type_fold"/>
</dbReference>
<accession>A0AAD9JLE2</accession>
<dbReference type="CDD" id="cd07920">
    <property type="entry name" value="Pumilio"/>
    <property type="match status" value="1"/>
</dbReference>
<dbReference type="PROSITE" id="PS50007">
    <property type="entry name" value="PIPLC_X_DOMAIN"/>
    <property type="match status" value="1"/>
</dbReference>
<feature type="compositionally biased region" description="Pro residues" evidence="6">
    <location>
        <begin position="141"/>
        <end position="151"/>
    </location>
</feature>
<comment type="subcellular location">
    <subcellularLocation>
        <location evidence="1">Cytoplasm</location>
    </subcellularLocation>
</comment>
<feature type="compositionally biased region" description="Polar residues" evidence="6">
    <location>
        <begin position="107"/>
        <end position="116"/>
    </location>
</feature>
<keyword evidence="3" id="KW-0677">Repeat</keyword>
<keyword evidence="2" id="KW-0963">Cytoplasm</keyword>
<feature type="repeat" description="Pumilio" evidence="5">
    <location>
        <begin position="555"/>
        <end position="590"/>
    </location>
</feature>
<dbReference type="Proteomes" id="UP001208570">
    <property type="component" value="Unassembled WGS sequence"/>
</dbReference>
<name>A0AAD9JLE2_9ANNE</name>
<keyword evidence="9" id="KW-1185">Reference proteome</keyword>
<feature type="region of interest" description="Disordered" evidence="6">
    <location>
        <begin position="97"/>
        <end position="116"/>
    </location>
</feature>
<feature type="repeat" description="Pumilio" evidence="5">
    <location>
        <begin position="519"/>
        <end position="554"/>
    </location>
</feature>
<dbReference type="GO" id="GO:0003730">
    <property type="term" value="F:mRNA 3'-UTR binding"/>
    <property type="evidence" value="ECO:0007669"/>
    <property type="project" value="TreeGrafter"/>
</dbReference>
<feature type="compositionally biased region" description="Low complexity" evidence="6">
    <location>
        <begin position="236"/>
        <end position="256"/>
    </location>
</feature>
<evidence type="ECO:0000256" key="1">
    <source>
        <dbReference type="ARBA" id="ARBA00004496"/>
    </source>
</evidence>
<feature type="compositionally biased region" description="Basic and acidic residues" evidence="6">
    <location>
        <begin position="97"/>
        <end position="106"/>
    </location>
</feature>